<comment type="catalytic activity">
    <reaction evidence="6 7">
        <text>adenosine(34) in tRNA + H2O + H(+) = inosine(34) in tRNA + NH4(+)</text>
        <dbReference type="Rhea" id="RHEA:43168"/>
        <dbReference type="Rhea" id="RHEA-COMP:10373"/>
        <dbReference type="Rhea" id="RHEA-COMP:10374"/>
        <dbReference type="ChEBI" id="CHEBI:15377"/>
        <dbReference type="ChEBI" id="CHEBI:15378"/>
        <dbReference type="ChEBI" id="CHEBI:28938"/>
        <dbReference type="ChEBI" id="CHEBI:74411"/>
        <dbReference type="ChEBI" id="CHEBI:82852"/>
        <dbReference type="EC" id="3.5.4.33"/>
    </reaction>
</comment>
<dbReference type="Gene3D" id="3.40.140.10">
    <property type="entry name" value="Cytidine Deaminase, domain 2"/>
    <property type="match status" value="1"/>
</dbReference>
<dbReference type="PROSITE" id="PS51747">
    <property type="entry name" value="CYT_DCMP_DEAMINASES_2"/>
    <property type="match status" value="1"/>
</dbReference>
<sequence>MALHTAGRCGGREGDCVKTWRERGEMALALDEARAAAARGEVPVGAVLLDETGAVLARAGNRVEECHDPSAHAEMLVMREGLRLRGGRRLADCTLVVTLEPCPMCAAALAHFRVGRLVFGAYDAKGGAVEHGARLPYRPETLHRPEIVGGVCEQQATALLRTFFQALRPSAPRG</sequence>
<evidence type="ECO:0000256" key="1">
    <source>
        <dbReference type="ARBA" id="ARBA00010669"/>
    </source>
</evidence>
<evidence type="ECO:0000313" key="10">
    <source>
        <dbReference type="Proteomes" id="UP000664073"/>
    </source>
</evidence>
<dbReference type="HAMAP" id="MF_00972">
    <property type="entry name" value="tRNA_aden_deaminase"/>
    <property type="match status" value="1"/>
</dbReference>
<comment type="cofactor">
    <cofactor evidence="7">
        <name>Zn(2+)</name>
        <dbReference type="ChEBI" id="CHEBI:29105"/>
    </cofactor>
    <text evidence="7">Binds 1 zinc ion per subunit.</text>
</comment>
<organism evidence="9 10">
    <name type="scientific">Acetobacter garciniae</name>
    <dbReference type="NCBI Taxonomy" id="2817435"/>
    <lineage>
        <taxon>Bacteria</taxon>
        <taxon>Pseudomonadati</taxon>
        <taxon>Pseudomonadota</taxon>
        <taxon>Alphaproteobacteria</taxon>
        <taxon>Acetobacterales</taxon>
        <taxon>Acetobacteraceae</taxon>
        <taxon>Acetobacter</taxon>
    </lineage>
</organism>
<dbReference type="Pfam" id="PF00383">
    <property type="entry name" value="dCMP_cyt_deam_1"/>
    <property type="match status" value="1"/>
</dbReference>
<feature type="domain" description="CMP/dCMP-type deaminase" evidence="8">
    <location>
        <begin position="20"/>
        <end position="130"/>
    </location>
</feature>
<feature type="binding site" evidence="7">
    <location>
        <position position="105"/>
    </location>
    <ligand>
        <name>Zn(2+)</name>
        <dbReference type="ChEBI" id="CHEBI:29105"/>
        <note>catalytic</note>
    </ligand>
</feature>
<comment type="similarity">
    <text evidence="1">Belongs to the cytidine and deoxycytidylate deaminase family. ADAT2 subfamily.</text>
</comment>
<keyword evidence="2 7" id="KW-0819">tRNA processing</keyword>
<accession>A0A939KPR6</accession>
<evidence type="ECO:0000259" key="8">
    <source>
        <dbReference type="PROSITE" id="PS51747"/>
    </source>
</evidence>
<dbReference type="PANTHER" id="PTHR11079">
    <property type="entry name" value="CYTOSINE DEAMINASE FAMILY MEMBER"/>
    <property type="match status" value="1"/>
</dbReference>
<keyword evidence="10" id="KW-1185">Reference proteome</keyword>
<evidence type="ECO:0000256" key="6">
    <source>
        <dbReference type="ARBA" id="ARBA00048045"/>
    </source>
</evidence>
<dbReference type="EMBL" id="JAFVMH010000002">
    <property type="protein sequence ID" value="MBO1324324.1"/>
    <property type="molecule type" value="Genomic_DNA"/>
</dbReference>
<evidence type="ECO:0000256" key="5">
    <source>
        <dbReference type="ARBA" id="ARBA00022833"/>
    </source>
</evidence>
<comment type="subunit">
    <text evidence="7">Homodimer.</text>
</comment>
<feature type="active site" description="Proton donor" evidence="7">
    <location>
        <position position="74"/>
    </location>
</feature>
<evidence type="ECO:0000313" key="9">
    <source>
        <dbReference type="EMBL" id="MBO1324324.1"/>
    </source>
</evidence>
<dbReference type="GO" id="GO:0008270">
    <property type="term" value="F:zinc ion binding"/>
    <property type="evidence" value="ECO:0007669"/>
    <property type="project" value="UniProtKB-UniRule"/>
</dbReference>
<dbReference type="PROSITE" id="PS00903">
    <property type="entry name" value="CYT_DCMP_DEAMINASES_1"/>
    <property type="match status" value="1"/>
</dbReference>
<proteinExistence type="inferred from homology"/>
<dbReference type="InterPro" id="IPR016193">
    <property type="entry name" value="Cytidine_deaminase-like"/>
</dbReference>
<dbReference type="CDD" id="cd01285">
    <property type="entry name" value="nucleoside_deaminase"/>
    <property type="match status" value="1"/>
</dbReference>
<name>A0A939KPR6_9PROT</name>
<comment type="caution">
    <text evidence="9">The sequence shown here is derived from an EMBL/GenBank/DDBJ whole genome shotgun (WGS) entry which is preliminary data.</text>
</comment>
<keyword evidence="3 7" id="KW-0479">Metal-binding</keyword>
<gene>
    <name evidence="7" type="primary">tadA</name>
    <name evidence="9" type="ORF">J2D77_04000</name>
</gene>
<keyword evidence="5 7" id="KW-0862">Zinc</keyword>
<dbReference type="EC" id="3.5.4.33" evidence="7"/>
<keyword evidence="4 7" id="KW-0378">Hydrolase</keyword>
<reference evidence="9" key="1">
    <citation type="submission" date="2021-03" db="EMBL/GenBank/DDBJ databases">
        <title>The complete genome sequence of Acetobacter sp. TBRC 12339.</title>
        <authorList>
            <person name="Charoenyingcharoen P."/>
            <person name="Yukphan P."/>
        </authorList>
    </citation>
    <scope>NUCLEOTIDE SEQUENCE</scope>
    <source>
        <strain evidence="9">TBRC 12339</strain>
    </source>
</reference>
<dbReference type="PANTHER" id="PTHR11079:SF179">
    <property type="entry name" value="TRNA(ADENINE(34)) DEAMINASE, CHLOROPLASTIC"/>
    <property type="match status" value="1"/>
</dbReference>
<feature type="binding site" evidence="7">
    <location>
        <position position="102"/>
    </location>
    <ligand>
        <name>Zn(2+)</name>
        <dbReference type="ChEBI" id="CHEBI:29105"/>
        <note>catalytic</note>
    </ligand>
</feature>
<evidence type="ECO:0000256" key="2">
    <source>
        <dbReference type="ARBA" id="ARBA00022694"/>
    </source>
</evidence>
<evidence type="ECO:0000256" key="7">
    <source>
        <dbReference type="HAMAP-Rule" id="MF_00972"/>
    </source>
</evidence>
<dbReference type="Proteomes" id="UP000664073">
    <property type="component" value="Unassembled WGS sequence"/>
</dbReference>
<dbReference type="InterPro" id="IPR016192">
    <property type="entry name" value="APOBEC/CMP_deaminase_Zn-bd"/>
</dbReference>
<dbReference type="GO" id="GO:0002100">
    <property type="term" value="P:tRNA wobble adenosine to inosine editing"/>
    <property type="evidence" value="ECO:0007669"/>
    <property type="project" value="UniProtKB-UniRule"/>
</dbReference>
<dbReference type="AlphaFoldDB" id="A0A939KPR6"/>
<evidence type="ECO:0000256" key="4">
    <source>
        <dbReference type="ARBA" id="ARBA00022801"/>
    </source>
</evidence>
<dbReference type="InterPro" id="IPR002125">
    <property type="entry name" value="CMP_dCMP_dom"/>
</dbReference>
<protein>
    <recommendedName>
        <fullName evidence="7">tRNA-specific adenosine deaminase</fullName>
        <ecNumber evidence="7">3.5.4.33</ecNumber>
    </recommendedName>
</protein>
<evidence type="ECO:0000256" key="3">
    <source>
        <dbReference type="ARBA" id="ARBA00022723"/>
    </source>
</evidence>
<dbReference type="SUPFAM" id="SSF53927">
    <property type="entry name" value="Cytidine deaminase-like"/>
    <property type="match status" value="1"/>
</dbReference>
<comment type="function">
    <text evidence="7">Catalyzes the deamination of adenosine to inosine at the wobble position 34 of tRNA(Arg2).</text>
</comment>
<dbReference type="GO" id="GO:0052717">
    <property type="term" value="F:tRNA-specific adenosine-34 deaminase activity"/>
    <property type="evidence" value="ECO:0007669"/>
    <property type="project" value="UniProtKB-UniRule"/>
</dbReference>
<feature type="binding site" evidence="7">
    <location>
        <position position="72"/>
    </location>
    <ligand>
        <name>Zn(2+)</name>
        <dbReference type="ChEBI" id="CHEBI:29105"/>
        <note>catalytic</note>
    </ligand>
</feature>
<dbReference type="InterPro" id="IPR028883">
    <property type="entry name" value="tRNA_aden_deaminase"/>
</dbReference>